<dbReference type="Gene3D" id="1.10.357.10">
    <property type="entry name" value="Tetracycline Repressor, domain 2"/>
    <property type="match status" value="1"/>
</dbReference>
<dbReference type="PANTHER" id="PTHR43479:SF11">
    <property type="entry name" value="ACREF_ENVCD OPERON REPRESSOR-RELATED"/>
    <property type="match status" value="1"/>
</dbReference>
<feature type="domain" description="HTH tetR-type" evidence="3">
    <location>
        <begin position="2"/>
        <end position="62"/>
    </location>
</feature>
<sequence>MNKTKRAIYNASIEVFSRLGYNKATMELIAEAANVSKGTLYYHFKNKEEIFNFIIYNGMKSIVDRVKELAEKEDNIYIQVRDILKHQIKIMCERKEFFKVIMSQIWGEEERQIQLRKAVQDYLKIIEFYLNKAMEHNHIKEYNCELLSYTVFGILSSTAIYDLLSPNSLSTEEITEQLMQLIFKGITIGK</sequence>
<dbReference type="RefSeq" id="WP_072832816.1">
    <property type="nucleotide sequence ID" value="NZ_FQXP01000017.1"/>
</dbReference>
<keyword evidence="1 2" id="KW-0238">DNA-binding</keyword>
<dbReference type="Gene3D" id="1.10.10.60">
    <property type="entry name" value="Homeodomain-like"/>
    <property type="match status" value="1"/>
</dbReference>
<dbReference type="PROSITE" id="PS01081">
    <property type="entry name" value="HTH_TETR_1"/>
    <property type="match status" value="1"/>
</dbReference>
<protein>
    <submittedName>
        <fullName evidence="4">Transcriptional regulator, TetR family</fullName>
    </submittedName>
</protein>
<proteinExistence type="predicted"/>
<dbReference type="STRING" id="1121306.SAMN02745196_03016"/>
<dbReference type="InterPro" id="IPR009057">
    <property type="entry name" value="Homeodomain-like_sf"/>
</dbReference>
<dbReference type="OrthoDB" id="9785164at2"/>
<dbReference type="GO" id="GO:0003677">
    <property type="term" value="F:DNA binding"/>
    <property type="evidence" value="ECO:0007669"/>
    <property type="project" value="UniProtKB-UniRule"/>
</dbReference>
<accession>A0A1M5YK23</accession>
<dbReference type="Proteomes" id="UP000184526">
    <property type="component" value="Unassembled WGS sequence"/>
</dbReference>
<dbReference type="AlphaFoldDB" id="A0A1M5YK23"/>
<evidence type="ECO:0000256" key="1">
    <source>
        <dbReference type="ARBA" id="ARBA00023125"/>
    </source>
</evidence>
<dbReference type="PROSITE" id="PS50977">
    <property type="entry name" value="HTH_TETR_2"/>
    <property type="match status" value="1"/>
</dbReference>
<feature type="DNA-binding region" description="H-T-H motif" evidence="2">
    <location>
        <begin position="25"/>
        <end position="44"/>
    </location>
</feature>
<evidence type="ECO:0000313" key="4">
    <source>
        <dbReference type="EMBL" id="SHI12322.1"/>
    </source>
</evidence>
<dbReference type="PANTHER" id="PTHR43479">
    <property type="entry name" value="ACREF/ENVCD OPERON REPRESSOR-RELATED"/>
    <property type="match status" value="1"/>
</dbReference>
<dbReference type="PRINTS" id="PR00455">
    <property type="entry name" value="HTHTETR"/>
</dbReference>
<reference evidence="4 5" key="1">
    <citation type="submission" date="2016-11" db="EMBL/GenBank/DDBJ databases">
        <authorList>
            <person name="Jaros S."/>
            <person name="Januszkiewicz K."/>
            <person name="Wedrychowicz H."/>
        </authorList>
    </citation>
    <scope>NUCLEOTIDE SEQUENCE [LARGE SCALE GENOMIC DNA]</scope>
    <source>
        <strain evidence="4 5">DSM 3089</strain>
    </source>
</reference>
<dbReference type="SUPFAM" id="SSF48498">
    <property type="entry name" value="Tetracyclin repressor-like, C-terminal domain"/>
    <property type="match status" value="1"/>
</dbReference>
<dbReference type="EMBL" id="FQXP01000017">
    <property type="protein sequence ID" value="SHI12322.1"/>
    <property type="molecule type" value="Genomic_DNA"/>
</dbReference>
<name>A0A1M5YK23_9CLOT</name>
<dbReference type="InterPro" id="IPR023772">
    <property type="entry name" value="DNA-bd_HTH_TetR-type_CS"/>
</dbReference>
<gene>
    <name evidence="4" type="ORF">SAMN02745196_03016</name>
</gene>
<dbReference type="SUPFAM" id="SSF46689">
    <property type="entry name" value="Homeodomain-like"/>
    <property type="match status" value="1"/>
</dbReference>
<dbReference type="InterPro" id="IPR036271">
    <property type="entry name" value="Tet_transcr_reg_TetR-rel_C_sf"/>
</dbReference>
<dbReference type="InterPro" id="IPR050624">
    <property type="entry name" value="HTH-type_Tx_Regulator"/>
</dbReference>
<dbReference type="InterPro" id="IPR001647">
    <property type="entry name" value="HTH_TetR"/>
</dbReference>
<dbReference type="Pfam" id="PF00440">
    <property type="entry name" value="TetR_N"/>
    <property type="match status" value="1"/>
</dbReference>
<keyword evidence="5" id="KW-1185">Reference proteome</keyword>
<evidence type="ECO:0000256" key="2">
    <source>
        <dbReference type="PROSITE-ProRule" id="PRU00335"/>
    </source>
</evidence>
<evidence type="ECO:0000313" key="5">
    <source>
        <dbReference type="Proteomes" id="UP000184526"/>
    </source>
</evidence>
<organism evidence="4 5">
    <name type="scientific">Clostridium collagenovorans DSM 3089</name>
    <dbReference type="NCBI Taxonomy" id="1121306"/>
    <lineage>
        <taxon>Bacteria</taxon>
        <taxon>Bacillati</taxon>
        <taxon>Bacillota</taxon>
        <taxon>Clostridia</taxon>
        <taxon>Eubacteriales</taxon>
        <taxon>Clostridiaceae</taxon>
        <taxon>Clostridium</taxon>
    </lineage>
</organism>
<evidence type="ECO:0000259" key="3">
    <source>
        <dbReference type="PROSITE" id="PS50977"/>
    </source>
</evidence>